<proteinExistence type="predicted"/>
<accession>A0ABN5PS99</accession>
<gene>
    <name evidence="1" type="ORF">D5R93_00125</name>
</gene>
<keyword evidence="2" id="KW-1185">Reference proteome</keyword>
<dbReference type="Proteomes" id="UP000273001">
    <property type="component" value="Chromosome"/>
</dbReference>
<name>A0ABN5PS99_9ACTO</name>
<organism evidence="1 2">
    <name type="scientific">Actinomyces lilanjuaniae</name>
    <dbReference type="NCBI Taxonomy" id="2321394"/>
    <lineage>
        <taxon>Bacteria</taxon>
        <taxon>Bacillati</taxon>
        <taxon>Actinomycetota</taxon>
        <taxon>Actinomycetes</taxon>
        <taxon>Actinomycetales</taxon>
        <taxon>Actinomycetaceae</taxon>
        <taxon>Actinomyces</taxon>
    </lineage>
</organism>
<sequence>MTGESAYERYLQRHCHEHPDCAPMGEHEFWRARAQAAEEKVSTGCC</sequence>
<dbReference type="Pfam" id="PF04328">
    <property type="entry name" value="Sel_put"/>
    <property type="match status" value="1"/>
</dbReference>
<dbReference type="EMBL" id="CP032514">
    <property type="protein sequence ID" value="AYD90693.1"/>
    <property type="molecule type" value="Genomic_DNA"/>
</dbReference>
<evidence type="ECO:0000313" key="2">
    <source>
        <dbReference type="Proteomes" id="UP000273001"/>
    </source>
</evidence>
<protein>
    <submittedName>
        <fullName evidence="1">DUF466 domain-containing protein</fullName>
    </submittedName>
</protein>
<reference evidence="1 2" key="1">
    <citation type="submission" date="2018-09" db="EMBL/GenBank/DDBJ databases">
        <authorList>
            <person name="Li J."/>
        </authorList>
    </citation>
    <scope>NUCLEOTIDE SEQUENCE [LARGE SCALE GENOMIC DNA]</scope>
    <source>
        <strain evidence="1 2">2129</strain>
    </source>
</reference>
<evidence type="ECO:0000313" key="1">
    <source>
        <dbReference type="EMBL" id="AYD90693.1"/>
    </source>
</evidence>
<dbReference type="InterPro" id="IPR007423">
    <property type="entry name" value="Sel_put"/>
</dbReference>